<name>A0ABS4DXX3_9HYPH</name>
<protein>
    <submittedName>
        <fullName evidence="1">Uncharacterized protein</fullName>
    </submittedName>
</protein>
<comment type="caution">
    <text evidence="1">The sequence shown here is derived from an EMBL/GenBank/DDBJ whole genome shotgun (WGS) entry which is preliminary data.</text>
</comment>
<proteinExistence type="predicted"/>
<evidence type="ECO:0000313" key="1">
    <source>
        <dbReference type="EMBL" id="MBP1850541.1"/>
    </source>
</evidence>
<keyword evidence="2" id="KW-1185">Reference proteome</keyword>
<gene>
    <name evidence="1" type="ORF">J2Z17_001978</name>
</gene>
<sequence length="105" mass="12027">MPLHFSKLQKYWHQRQKRGRDCGPTAKRRQPFSQTVLVRAACAKRLSPEEQPRKCDCEPHCDRQPKPSIPQFPKVHSAPPELRVTHVRIAQPIVKLAATALALEC</sequence>
<dbReference type="EMBL" id="JAGGJU010000005">
    <property type="protein sequence ID" value="MBP1850541.1"/>
    <property type="molecule type" value="Genomic_DNA"/>
</dbReference>
<organism evidence="1 2">
    <name type="scientific">Rhizobium halophytocola</name>
    <dbReference type="NCBI Taxonomy" id="735519"/>
    <lineage>
        <taxon>Bacteria</taxon>
        <taxon>Pseudomonadati</taxon>
        <taxon>Pseudomonadota</taxon>
        <taxon>Alphaproteobacteria</taxon>
        <taxon>Hyphomicrobiales</taxon>
        <taxon>Rhizobiaceae</taxon>
        <taxon>Rhizobium/Agrobacterium group</taxon>
        <taxon>Rhizobium</taxon>
    </lineage>
</organism>
<dbReference type="Proteomes" id="UP000759443">
    <property type="component" value="Unassembled WGS sequence"/>
</dbReference>
<accession>A0ABS4DXX3</accession>
<evidence type="ECO:0000313" key="2">
    <source>
        <dbReference type="Proteomes" id="UP000759443"/>
    </source>
</evidence>
<reference evidence="1 2" key="1">
    <citation type="submission" date="2021-03" db="EMBL/GenBank/DDBJ databases">
        <title>Genomic Encyclopedia of Type Strains, Phase IV (KMG-IV): sequencing the most valuable type-strain genomes for metagenomic binning, comparative biology and taxonomic classification.</title>
        <authorList>
            <person name="Goeker M."/>
        </authorList>
    </citation>
    <scope>NUCLEOTIDE SEQUENCE [LARGE SCALE GENOMIC DNA]</scope>
    <source>
        <strain evidence="1 2">DSM 21600</strain>
    </source>
</reference>